<dbReference type="Proteomes" id="UP001497700">
    <property type="component" value="Unassembled WGS sequence"/>
</dbReference>
<gene>
    <name evidence="1" type="ORF">F4820DRAFT_454805</name>
</gene>
<accession>A0ACB9YG20</accession>
<comment type="caution">
    <text evidence="1">The sequence shown here is derived from an EMBL/GenBank/DDBJ whole genome shotgun (WGS) entry which is preliminary data.</text>
</comment>
<reference evidence="1 2" key="1">
    <citation type="journal article" date="2022" name="New Phytol.">
        <title>Ecological generalism drives hyperdiversity of secondary metabolite gene clusters in xylarialean endophytes.</title>
        <authorList>
            <person name="Franco M.E.E."/>
            <person name="Wisecaver J.H."/>
            <person name="Arnold A.E."/>
            <person name="Ju Y.M."/>
            <person name="Slot J.C."/>
            <person name="Ahrendt S."/>
            <person name="Moore L.P."/>
            <person name="Eastman K.E."/>
            <person name="Scott K."/>
            <person name="Konkel Z."/>
            <person name="Mondo S.J."/>
            <person name="Kuo A."/>
            <person name="Hayes R.D."/>
            <person name="Haridas S."/>
            <person name="Andreopoulos B."/>
            <person name="Riley R."/>
            <person name="LaButti K."/>
            <person name="Pangilinan J."/>
            <person name="Lipzen A."/>
            <person name="Amirebrahimi M."/>
            <person name="Yan J."/>
            <person name="Adam C."/>
            <person name="Keymanesh K."/>
            <person name="Ng V."/>
            <person name="Louie K."/>
            <person name="Northen T."/>
            <person name="Drula E."/>
            <person name="Henrissat B."/>
            <person name="Hsieh H.M."/>
            <person name="Youens-Clark K."/>
            <person name="Lutzoni F."/>
            <person name="Miadlikowska J."/>
            <person name="Eastwood D.C."/>
            <person name="Hamelin R.C."/>
            <person name="Grigoriev I.V."/>
            <person name="U'Ren J.M."/>
        </authorList>
    </citation>
    <scope>NUCLEOTIDE SEQUENCE [LARGE SCALE GENOMIC DNA]</scope>
    <source>
        <strain evidence="1 2">CBS 119005</strain>
    </source>
</reference>
<sequence>EERALSSRTAQVNGPSKTEDFGIDFEDINDYLKELSDYELNGRQIRNAITTARQLAKFKRETMSYAHLKHVIDVASKFDTYLGDLTGFSGDDMARENGIRL</sequence>
<feature type="non-terminal residue" evidence="1">
    <location>
        <position position="1"/>
    </location>
</feature>
<name>A0ACB9YG20_9PEZI</name>
<dbReference type="EMBL" id="MU393754">
    <property type="protein sequence ID" value="KAI4858502.1"/>
    <property type="molecule type" value="Genomic_DNA"/>
</dbReference>
<evidence type="ECO:0000313" key="1">
    <source>
        <dbReference type="EMBL" id="KAI4858502.1"/>
    </source>
</evidence>
<protein>
    <submittedName>
        <fullName evidence="1">Uncharacterized protein</fullName>
    </submittedName>
</protein>
<proteinExistence type="predicted"/>
<keyword evidence="2" id="KW-1185">Reference proteome</keyword>
<organism evidence="1 2">
    <name type="scientific">Hypoxylon rubiginosum</name>
    <dbReference type="NCBI Taxonomy" id="110542"/>
    <lineage>
        <taxon>Eukaryota</taxon>
        <taxon>Fungi</taxon>
        <taxon>Dikarya</taxon>
        <taxon>Ascomycota</taxon>
        <taxon>Pezizomycotina</taxon>
        <taxon>Sordariomycetes</taxon>
        <taxon>Xylariomycetidae</taxon>
        <taxon>Xylariales</taxon>
        <taxon>Hypoxylaceae</taxon>
        <taxon>Hypoxylon</taxon>
    </lineage>
</organism>
<evidence type="ECO:0000313" key="2">
    <source>
        <dbReference type="Proteomes" id="UP001497700"/>
    </source>
</evidence>